<protein>
    <submittedName>
        <fullName evidence="1">(Mediterranean fruit fly) hypothetical protein</fullName>
    </submittedName>
</protein>
<comment type="caution">
    <text evidence="1">The sequence shown here is derived from an EMBL/GenBank/DDBJ whole genome shotgun (WGS) entry which is preliminary data.</text>
</comment>
<evidence type="ECO:0000313" key="2">
    <source>
        <dbReference type="Proteomes" id="UP000606786"/>
    </source>
</evidence>
<dbReference type="EMBL" id="CAJHJT010000023">
    <property type="protein sequence ID" value="CAD7001271.1"/>
    <property type="molecule type" value="Genomic_DNA"/>
</dbReference>
<gene>
    <name evidence="1" type="ORF">CCAP1982_LOCUS9769</name>
</gene>
<organism evidence="1 2">
    <name type="scientific">Ceratitis capitata</name>
    <name type="common">Mediterranean fruit fly</name>
    <name type="synonym">Tephritis capitata</name>
    <dbReference type="NCBI Taxonomy" id="7213"/>
    <lineage>
        <taxon>Eukaryota</taxon>
        <taxon>Metazoa</taxon>
        <taxon>Ecdysozoa</taxon>
        <taxon>Arthropoda</taxon>
        <taxon>Hexapoda</taxon>
        <taxon>Insecta</taxon>
        <taxon>Pterygota</taxon>
        <taxon>Neoptera</taxon>
        <taxon>Endopterygota</taxon>
        <taxon>Diptera</taxon>
        <taxon>Brachycera</taxon>
        <taxon>Muscomorpha</taxon>
        <taxon>Tephritoidea</taxon>
        <taxon>Tephritidae</taxon>
        <taxon>Ceratitis</taxon>
        <taxon>Ceratitis</taxon>
    </lineage>
</organism>
<sequence length="116" mass="13830">MSAYGPTAERLVHRHVQREDQRINLELTYDMSTDSWALVIRNFMSRRGLKIRRKSDYGNNFTTGEYKRFPDDFNFCSWVSTALRTRHSANPWYVPMKQLQEGNSVLFFDLKVFIKE</sequence>
<proteinExistence type="predicted"/>
<accession>A0A811URD3</accession>
<dbReference type="Proteomes" id="UP000606786">
    <property type="component" value="Unassembled WGS sequence"/>
</dbReference>
<evidence type="ECO:0000313" key="1">
    <source>
        <dbReference type="EMBL" id="CAD7001271.1"/>
    </source>
</evidence>
<name>A0A811URD3_CERCA</name>
<reference evidence="1" key="1">
    <citation type="submission" date="2020-11" db="EMBL/GenBank/DDBJ databases">
        <authorList>
            <person name="Whitehead M."/>
        </authorList>
    </citation>
    <scope>NUCLEOTIDE SEQUENCE</scope>
    <source>
        <strain evidence="1">EGII</strain>
    </source>
</reference>
<dbReference type="AlphaFoldDB" id="A0A811URD3"/>
<keyword evidence="2" id="KW-1185">Reference proteome</keyword>